<accession>A0AAV9XRA9</accession>
<feature type="compositionally biased region" description="Polar residues" evidence="1">
    <location>
        <begin position="559"/>
        <end position="588"/>
    </location>
</feature>
<organism evidence="2 3">
    <name type="scientific">Orbilia ellipsospora</name>
    <dbReference type="NCBI Taxonomy" id="2528407"/>
    <lineage>
        <taxon>Eukaryota</taxon>
        <taxon>Fungi</taxon>
        <taxon>Dikarya</taxon>
        <taxon>Ascomycota</taxon>
        <taxon>Pezizomycotina</taxon>
        <taxon>Orbiliomycetes</taxon>
        <taxon>Orbiliales</taxon>
        <taxon>Orbiliaceae</taxon>
        <taxon>Orbilia</taxon>
    </lineage>
</organism>
<protein>
    <submittedName>
        <fullName evidence="2">Uncharacterized protein</fullName>
    </submittedName>
</protein>
<gene>
    <name evidence="2" type="ORF">TWF694_000754</name>
</gene>
<evidence type="ECO:0000313" key="3">
    <source>
        <dbReference type="Proteomes" id="UP001365542"/>
    </source>
</evidence>
<name>A0AAV9XRA9_9PEZI</name>
<dbReference type="EMBL" id="JAVHJO010000001">
    <property type="protein sequence ID" value="KAK6544041.1"/>
    <property type="molecule type" value="Genomic_DNA"/>
</dbReference>
<dbReference type="Proteomes" id="UP001365542">
    <property type="component" value="Unassembled WGS sequence"/>
</dbReference>
<comment type="caution">
    <text evidence="2">The sequence shown here is derived from an EMBL/GenBank/DDBJ whole genome shotgun (WGS) entry which is preliminary data.</text>
</comment>
<evidence type="ECO:0000313" key="2">
    <source>
        <dbReference type="EMBL" id="KAK6544041.1"/>
    </source>
</evidence>
<dbReference type="AlphaFoldDB" id="A0AAV9XRA9"/>
<feature type="region of interest" description="Disordered" evidence="1">
    <location>
        <begin position="558"/>
        <end position="588"/>
    </location>
</feature>
<keyword evidence="3" id="KW-1185">Reference proteome</keyword>
<evidence type="ECO:0000256" key="1">
    <source>
        <dbReference type="SAM" id="MobiDB-lite"/>
    </source>
</evidence>
<reference evidence="2 3" key="1">
    <citation type="submission" date="2019-10" db="EMBL/GenBank/DDBJ databases">
        <authorList>
            <person name="Palmer J.M."/>
        </authorList>
    </citation>
    <scope>NUCLEOTIDE SEQUENCE [LARGE SCALE GENOMIC DNA]</scope>
    <source>
        <strain evidence="2 3">TWF694</strain>
    </source>
</reference>
<sequence length="694" mass="78801">MSRFFFFTRLARHGAGVQKAFPLLLAAFIVPSDRRREYASPIVFSSIKSLAGFTSFIIPQVPLPDTSKLKDKLLGGLPSWTTKSATSRFVKRPQADIVVGLSLDMNNGHAFVAYYKDDDEIIARMSDPDEPDEDQWIELRSPHLEIIDDWPDGKRSGQEFFAPLPRYTSTHPHKLVGRGYDSKDTRRSLRWVPDRPYFYVDIEEFFSCQDEILQNLGSNKPVSFDLTQQQVMTDLLRTVREHIETFISRKIVNKALIVNDSPVIKWVVMYPDVLDGTFTEPGVSIKRDLIRAFKNAGYPIQESDIPKQTYTNKEDLLELCYLDELGTEDHMVEFISVGYASVAALAKERSSKPHLFNVPYEQPFAAAIDDETFFSSRVYALTNDTRFGVLQQSICAVGRSPVFKSMQAEHMRLIGRKVAVDFGLDPVYIDYAETHNELHPEVRREIEECLISNWPESETWTDVIDLLNKKLDKPSVDMITSPAASRYARGESRKISIDSPQFALFVQQSLVLKTLSIFAQLDIAPHMTDVLLFTNASDEADAYQAILESFYIRKDYRNSDTSSSAPGETATDETTLPENKTTVIQSTDEYPETVKPGLAIDGIDWEKMISLAMSEQMPPSAPDFVKRAFNANREELTKVLKELKSHFSASYNTDLSKYNRLRALRPEIESAPELGLLRIVQEEVGRIFVVSLRT</sequence>
<proteinExistence type="predicted"/>